<sequence>MYVSLLSLSITVPLSQSAVVCGTLASLSRHVQLGIHADLQHRCAGNWIRRPRLPTSSTDPSRLPCSSRSGISRCLWKSGPYATSVLHRVIFQLPGKRGIHIGVLASVISFRGLTRWAGLWGCDRGT</sequence>
<feature type="chain" id="PRO_5007889739" description="Secreted protein" evidence="1">
    <location>
        <begin position="18"/>
        <end position="126"/>
    </location>
</feature>
<accession>A0A167L7S2</accession>
<protein>
    <recommendedName>
        <fullName evidence="4">Secreted protein</fullName>
    </recommendedName>
</protein>
<evidence type="ECO:0008006" key="4">
    <source>
        <dbReference type="Google" id="ProtNLM"/>
    </source>
</evidence>
<gene>
    <name evidence="2" type="ORF">CALVIDRAFT_170938</name>
</gene>
<evidence type="ECO:0000256" key="1">
    <source>
        <dbReference type="SAM" id="SignalP"/>
    </source>
</evidence>
<dbReference type="Proteomes" id="UP000076738">
    <property type="component" value="Unassembled WGS sequence"/>
</dbReference>
<name>A0A167L7S2_CALVF</name>
<reference evidence="2 3" key="1">
    <citation type="journal article" date="2016" name="Mol. Biol. Evol.">
        <title>Comparative Genomics of Early-Diverging Mushroom-Forming Fungi Provides Insights into the Origins of Lignocellulose Decay Capabilities.</title>
        <authorList>
            <person name="Nagy L.G."/>
            <person name="Riley R."/>
            <person name="Tritt A."/>
            <person name="Adam C."/>
            <person name="Daum C."/>
            <person name="Floudas D."/>
            <person name="Sun H."/>
            <person name="Yadav J.S."/>
            <person name="Pangilinan J."/>
            <person name="Larsson K.H."/>
            <person name="Matsuura K."/>
            <person name="Barry K."/>
            <person name="Labutti K."/>
            <person name="Kuo R."/>
            <person name="Ohm R.A."/>
            <person name="Bhattacharya S.S."/>
            <person name="Shirouzu T."/>
            <person name="Yoshinaga Y."/>
            <person name="Martin F.M."/>
            <person name="Grigoriev I.V."/>
            <person name="Hibbett D.S."/>
        </authorList>
    </citation>
    <scope>NUCLEOTIDE SEQUENCE [LARGE SCALE GENOMIC DNA]</scope>
    <source>
        <strain evidence="2 3">TUFC12733</strain>
    </source>
</reference>
<keyword evidence="1" id="KW-0732">Signal</keyword>
<evidence type="ECO:0000313" key="3">
    <source>
        <dbReference type="Proteomes" id="UP000076738"/>
    </source>
</evidence>
<organism evidence="2 3">
    <name type="scientific">Calocera viscosa (strain TUFC12733)</name>
    <dbReference type="NCBI Taxonomy" id="1330018"/>
    <lineage>
        <taxon>Eukaryota</taxon>
        <taxon>Fungi</taxon>
        <taxon>Dikarya</taxon>
        <taxon>Basidiomycota</taxon>
        <taxon>Agaricomycotina</taxon>
        <taxon>Dacrymycetes</taxon>
        <taxon>Dacrymycetales</taxon>
        <taxon>Dacrymycetaceae</taxon>
        <taxon>Calocera</taxon>
    </lineage>
</organism>
<dbReference type="AlphaFoldDB" id="A0A167L7S2"/>
<feature type="signal peptide" evidence="1">
    <location>
        <begin position="1"/>
        <end position="17"/>
    </location>
</feature>
<keyword evidence="3" id="KW-1185">Reference proteome</keyword>
<dbReference type="EMBL" id="KV417289">
    <property type="protein sequence ID" value="KZO95419.1"/>
    <property type="molecule type" value="Genomic_DNA"/>
</dbReference>
<evidence type="ECO:0000313" key="2">
    <source>
        <dbReference type="EMBL" id="KZO95419.1"/>
    </source>
</evidence>
<proteinExistence type="predicted"/>